<feature type="compositionally biased region" description="Basic and acidic residues" evidence="1">
    <location>
        <begin position="431"/>
        <end position="450"/>
    </location>
</feature>
<feature type="compositionally biased region" description="Polar residues" evidence="1">
    <location>
        <begin position="418"/>
        <end position="430"/>
    </location>
</feature>
<evidence type="ECO:0000313" key="2">
    <source>
        <dbReference type="EMBL" id="EPB76821.1"/>
    </source>
</evidence>
<proteinExistence type="predicted"/>
<evidence type="ECO:0000256" key="1">
    <source>
        <dbReference type="SAM" id="MobiDB-lite"/>
    </source>
</evidence>
<feature type="compositionally biased region" description="Basic and acidic residues" evidence="1">
    <location>
        <begin position="372"/>
        <end position="386"/>
    </location>
</feature>
<protein>
    <submittedName>
        <fullName evidence="2">Uncharacterized protein</fullName>
    </submittedName>
</protein>
<dbReference type="EMBL" id="KE124853">
    <property type="protein sequence ID" value="EPB76821.1"/>
    <property type="molecule type" value="Genomic_DNA"/>
</dbReference>
<name>A0A0D6M3C8_9BILA</name>
<evidence type="ECO:0000313" key="3">
    <source>
        <dbReference type="Proteomes" id="UP000054495"/>
    </source>
</evidence>
<accession>A0A0D6M3C8</accession>
<keyword evidence="3" id="KW-1185">Reference proteome</keyword>
<feature type="region of interest" description="Disordered" evidence="1">
    <location>
        <begin position="358"/>
        <end position="464"/>
    </location>
</feature>
<dbReference type="AlphaFoldDB" id="A0A0D6M3C8"/>
<gene>
    <name evidence="2" type="ORF">ANCCEY_04103</name>
</gene>
<sequence length="478" mass="53995">MATRRRYGTYGRAVTLPAPVLSPTGDWPRATELPWRFNIGICFILYQVAREADSQAAITVHPLATLPQKSMESCEIDINDEYLTGIRESKIKIKLCKDHEITVPLSDPLIALHKAECDMGVGANARWAGLSATRDEAYVLAGWGALAVPALPVLLGMRERKRDDLLALSSWRETDRQNFEGKYVDDEQTGIHPRDFPHPILRLHHSSIQRHHREFQSLHLFSDTATSFVRPVTTCVPLPVNIDLERIVDSRSNAMHHPGLPLDPQKQTISREYFGLHSERIHFAEMTLHRFLRPAYVQPPTTIQAPPVLPIESPSRRIEARMRQRMINERLRAVHVPIAGDDGKSSIQELMDRYLNKSRESVVRTSPPPSPTKKEADPDEIRRLLDRYASPGVGGRTELETDPTSHKPEEDHHEAQDSSEQPHQPTTDSSADGRIRWRTDVKQKNTESSKKIANSSKGIDNMYFLDGKGIDMPAQESA</sequence>
<reference evidence="2 3" key="1">
    <citation type="submission" date="2013-05" db="EMBL/GenBank/DDBJ databases">
        <title>Draft genome of the parasitic nematode Anyclostoma ceylanicum.</title>
        <authorList>
            <person name="Mitreva M."/>
        </authorList>
    </citation>
    <scope>NUCLEOTIDE SEQUENCE [LARGE SCALE GENOMIC DNA]</scope>
</reference>
<dbReference type="Proteomes" id="UP000054495">
    <property type="component" value="Unassembled WGS sequence"/>
</dbReference>
<feature type="compositionally biased region" description="Basic and acidic residues" evidence="1">
    <location>
        <begin position="397"/>
        <end position="416"/>
    </location>
</feature>
<organism evidence="2 3">
    <name type="scientific">Ancylostoma ceylanicum</name>
    <dbReference type="NCBI Taxonomy" id="53326"/>
    <lineage>
        <taxon>Eukaryota</taxon>
        <taxon>Metazoa</taxon>
        <taxon>Ecdysozoa</taxon>
        <taxon>Nematoda</taxon>
        <taxon>Chromadorea</taxon>
        <taxon>Rhabditida</taxon>
        <taxon>Rhabditina</taxon>
        <taxon>Rhabditomorpha</taxon>
        <taxon>Strongyloidea</taxon>
        <taxon>Ancylostomatidae</taxon>
        <taxon>Ancylostomatinae</taxon>
        <taxon>Ancylostoma</taxon>
    </lineage>
</organism>